<keyword evidence="2" id="KW-0689">Ribosomal protein</keyword>
<dbReference type="InterPro" id="IPR004038">
    <property type="entry name" value="Ribosomal_eL8/eL30/eS12/Gad45"/>
</dbReference>
<name>A0A2K8NYR1_9MOLU</name>
<accession>A0A2K8NYR1</accession>
<organism evidence="2 3">
    <name type="scientific">Williamsoniiplasma somnilux</name>
    <dbReference type="NCBI Taxonomy" id="215578"/>
    <lineage>
        <taxon>Bacteria</taxon>
        <taxon>Bacillati</taxon>
        <taxon>Mycoplasmatota</taxon>
        <taxon>Mollicutes</taxon>
        <taxon>Entomoplasmatales</taxon>
        <taxon>Williamsoniiplasma</taxon>
    </lineage>
</organism>
<keyword evidence="2" id="KW-0687">Ribonucleoprotein</keyword>
<dbReference type="EMBL" id="CP024965">
    <property type="protein sequence ID" value="ATZ18696.1"/>
    <property type="molecule type" value="Genomic_DNA"/>
</dbReference>
<dbReference type="AlphaFoldDB" id="A0A2K8NYR1"/>
<feature type="domain" description="Ribosomal protein eL8/eL30/eS12/Gadd45" evidence="1">
    <location>
        <begin position="6"/>
        <end position="82"/>
    </location>
</feature>
<dbReference type="SUPFAM" id="SSF55315">
    <property type="entry name" value="L30e-like"/>
    <property type="match status" value="1"/>
</dbReference>
<reference evidence="2 3" key="1">
    <citation type="submission" date="2017-11" db="EMBL/GenBank/DDBJ databases">
        <title>Genome sequence of Entomoplasma somnilux PYAN-1 (ATCC 49194).</title>
        <authorList>
            <person name="Lo W.-S."/>
            <person name="Gasparich G.E."/>
            <person name="Kuo C.-H."/>
        </authorList>
    </citation>
    <scope>NUCLEOTIDE SEQUENCE [LARGE SCALE GENOMIC DNA]</scope>
    <source>
        <strain evidence="2 3">PYAN-1</strain>
    </source>
</reference>
<dbReference type="GO" id="GO:0005840">
    <property type="term" value="C:ribosome"/>
    <property type="evidence" value="ECO:0007669"/>
    <property type="project" value="UniProtKB-KW"/>
</dbReference>
<evidence type="ECO:0000313" key="2">
    <source>
        <dbReference type="EMBL" id="ATZ18696.1"/>
    </source>
</evidence>
<dbReference type="KEGG" id="esx:ESOMN_v1c03140"/>
<protein>
    <submittedName>
        <fullName evidence="2">50S ribosomal protein L7ae</fullName>
    </submittedName>
</protein>
<dbReference type="InterPro" id="IPR029064">
    <property type="entry name" value="Ribosomal_eL30-like_sf"/>
</dbReference>
<evidence type="ECO:0000313" key="3">
    <source>
        <dbReference type="Proteomes" id="UP000232230"/>
    </source>
</evidence>
<dbReference type="Pfam" id="PF01248">
    <property type="entry name" value="Ribosomal_L7Ae"/>
    <property type="match status" value="1"/>
</dbReference>
<dbReference type="Proteomes" id="UP000232230">
    <property type="component" value="Chromosome"/>
</dbReference>
<proteinExistence type="predicted"/>
<evidence type="ECO:0000259" key="1">
    <source>
        <dbReference type="Pfam" id="PF01248"/>
    </source>
</evidence>
<gene>
    <name evidence="2" type="ORF">ESOMN_v1c03140</name>
</gene>
<keyword evidence="3" id="KW-1185">Reference proteome</keyword>
<sequence length="99" mass="10971">MDKKKLTNAIGLAFNSTKIISGEKLFDFIKSNKVSLVIVGSNMGPSQKKKITDKCKFYNIEYFDDLLTVEEIAQACGQKLKVAIGTEDINIIKLIKSAL</sequence>
<dbReference type="Gene3D" id="3.30.1330.30">
    <property type="match status" value="1"/>
</dbReference>
<dbReference type="RefSeq" id="WP_024863219.1">
    <property type="nucleotide sequence ID" value="NZ_CP024965.1"/>
</dbReference>